<dbReference type="PANTHER" id="PTHR46704:SF9">
    <property type="entry name" value="BHLH DOMAIN-CONTAINING PROTEIN"/>
    <property type="match status" value="1"/>
</dbReference>
<evidence type="ECO:0000313" key="2">
    <source>
        <dbReference type="EMBL" id="CAH3132174.1"/>
    </source>
</evidence>
<dbReference type="AlphaFoldDB" id="A0AAU9WZU3"/>
<reference evidence="2 3" key="1">
    <citation type="submission" date="2022-05" db="EMBL/GenBank/DDBJ databases">
        <authorList>
            <consortium name="Genoscope - CEA"/>
            <person name="William W."/>
        </authorList>
    </citation>
    <scope>NUCLEOTIDE SEQUENCE [LARGE SCALE GENOMIC DNA]</scope>
</reference>
<evidence type="ECO:0000313" key="3">
    <source>
        <dbReference type="Proteomes" id="UP001159428"/>
    </source>
</evidence>
<feature type="region of interest" description="Disordered" evidence="1">
    <location>
        <begin position="657"/>
        <end position="678"/>
    </location>
</feature>
<gene>
    <name evidence="2" type="ORF">PMEA_00014526</name>
</gene>
<dbReference type="EMBL" id="CALNXJ010000026">
    <property type="protein sequence ID" value="CAH3132174.1"/>
    <property type="molecule type" value="Genomic_DNA"/>
</dbReference>
<dbReference type="PANTHER" id="PTHR46704">
    <property type="entry name" value="CXC DOMAIN-CONTAINING PROTEIN-RELATED"/>
    <property type="match status" value="1"/>
</dbReference>
<accession>A0AAU9WZU3</accession>
<proteinExistence type="predicted"/>
<protein>
    <submittedName>
        <fullName evidence="2">Uncharacterized protein</fullName>
    </submittedName>
</protein>
<sequence length="854" mass="95946">MLWGTLVLSPSDVTDVTREQEDESRQVFHMAKMIRKLVGNMKPTMAWPPSSEDLDCENAIVPDLLYNMMAWILSSQSGYSVERVSNLPPNVHRLVLSLCQDLIHSVSRGRVKTPKHVVLTMTVKSLTGNVELITILNRFGHGLSYSQVEEVETALAETQIAKQQNGVFVPSACHPNVLGVLCWDNNDLQEETLSGKGTTHCTNGIVIQRKPLTCALPLEMSIKQHHPKARSITCISTDVLPYHSGPRQGPGALEIDVNSIIQTSSEIAVPARLVDFGWVLCRMRIEDNLFSIADSQRQLIPAWTGFNTLRNENSIPRECSIGYCQVIEASPTELSTVYTVLQRSLQIADQLGQHDVIIVFDQAIYAKALEVLWQNKDQFQRLVVRLGSFHTICAFLAAIGKRFGDAGLADVLMESGIVASGSVAGVVEGRHYNRAVRTHKIVFEALHRLQWMGFKTWLQRHGHQVNSMTLVSALEDIRKEFSPGKFNRLISMPEFQVIFNLYKEYCKDDNGPLKVFWNSYLEMVEVLMNFLRATREGNWSLHLECIKEMVPWLFAYDHSNYARYLPVYLAHMITLPESRPEAHVLLENGDFGVQRTTSHGFSQMPVDQTIEQTLNRSTKTKGGIVGFCLRKGAVQRWMITAHARAAFVDKYRKMSTGEEESQRRLHKETGSARMKRDEEDVKKVTEVISNWRNPFEPSEELLCISSGYVTSDSIKQDLLEAKEKGATALTAFVEERIITNSTGIFETLPKLKLGSFRDTHKKTSVTAGDRNVMIRADRNLFARLLVIGQSRQMDLRCLLSHELGPLPWSLALPDGSLAKTNKVSLSVLLENGVECLPSLPDQTTAVIIDAMAML</sequence>
<keyword evidence="3" id="KW-1185">Reference proteome</keyword>
<organism evidence="2 3">
    <name type="scientific">Pocillopora meandrina</name>
    <dbReference type="NCBI Taxonomy" id="46732"/>
    <lineage>
        <taxon>Eukaryota</taxon>
        <taxon>Metazoa</taxon>
        <taxon>Cnidaria</taxon>
        <taxon>Anthozoa</taxon>
        <taxon>Hexacorallia</taxon>
        <taxon>Scleractinia</taxon>
        <taxon>Astrocoeniina</taxon>
        <taxon>Pocilloporidae</taxon>
        <taxon>Pocillopora</taxon>
    </lineage>
</organism>
<name>A0AAU9WZU3_9CNID</name>
<dbReference type="Proteomes" id="UP001159428">
    <property type="component" value="Unassembled WGS sequence"/>
</dbReference>
<evidence type="ECO:0000256" key="1">
    <source>
        <dbReference type="SAM" id="MobiDB-lite"/>
    </source>
</evidence>
<comment type="caution">
    <text evidence="2">The sequence shown here is derived from an EMBL/GenBank/DDBJ whole genome shotgun (WGS) entry which is preliminary data.</text>
</comment>